<feature type="transmembrane region" description="Helical" evidence="4">
    <location>
        <begin position="261"/>
        <end position="282"/>
    </location>
</feature>
<dbReference type="InterPro" id="IPR052524">
    <property type="entry name" value="MFS_Cyanate_Porter"/>
</dbReference>
<dbReference type="InterPro" id="IPR011701">
    <property type="entry name" value="MFS"/>
</dbReference>
<dbReference type="PANTHER" id="PTHR23523:SF1">
    <property type="entry name" value="CYANATE TRANSPORT PROTEIN CYNX"/>
    <property type="match status" value="1"/>
</dbReference>
<feature type="transmembrane region" description="Helical" evidence="4">
    <location>
        <begin position="65"/>
        <end position="82"/>
    </location>
</feature>
<dbReference type="InterPro" id="IPR036259">
    <property type="entry name" value="MFS_trans_sf"/>
</dbReference>
<protein>
    <submittedName>
        <fullName evidence="6">MFS transporter</fullName>
    </submittedName>
</protein>
<feature type="transmembrane region" description="Helical" evidence="4">
    <location>
        <begin position="88"/>
        <end position="112"/>
    </location>
</feature>
<dbReference type="EMBL" id="PUIV01000016">
    <property type="protein sequence ID" value="PWB93776.1"/>
    <property type="molecule type" value="Genomic_DNA"/>
</dbReference>
<dbReference type="Proteomes" id="UP000245137">
    <property type="component" value="Unassembled WGS sequence"/>
</dbReference>
<dbReference type="PROSITE" id="PS50850">
    <property type="entry name" value="MFS"/>
    <property type="match status" value="1"/>
</dbReference>
<dbReference type="Pfam" id="PF07690">
    <property type="entry name" value="MFS_1"/>
    <property type="match status" value="1"/>
</dbReference>
<name>A0A2U1SQ87_METSR</name>
<organism evidence="6 7">
    <name type="scientific">Methylosinus sporium</name>
    <dbReference type="NCBI Taxonomy" id="428"/>
    <lineage>
        <taxon>Bacteria</taxon>
        <taxon>Pseudomonadati</taxon>
        <taxon>Pseudomonadota</taxon>
        <taxon>Alphaproteobacteria</taxon>
        <taxon>Hyphomicrobiales</taxon>
        <taxon>Methylocystaceae</taxon>
        <taxon>Methylosinus</taxon>
    </lineage>
</organism>
<keyword evidence="3 4" id="KW-0472">Membrane</keyword>
<evidence type="ECO:0000256" key="2">
    <source>
        <dbReference type="ARBA" id="ARBA00022989"/>
    </source>
</evidence>
<feature type="transmembrane region" description="Helical" evidence="4">
    <location>
        <begin position="32"/>
        <end position="53"/>
    </location>
</feature>
<evidence type="ECO:0000313" key="7">
    <source>
        <dbReference type="Proteomes" id="UP000245137"/>
    </source>
</evidence>
<keyword evidence="7" id="KW-1185">Reference proteome</keyword>
<gene>
    <name evidence="6" type="ORF">C5689_11515</name>
</gene>
<keyword evidence="1 4" id="KW-0812">Transmembrane</keyword>
<dbReference type="AlphaFoldDB" id="A0A2U1SQ87"/>
<comment type="caution">
    <text evidence="6">The sequence shown here is derived from an EMBL/GenBank/DDBJ whole genome shotgun (WGS) entry which is preliminary data.</text>
</comment>
<feature type="transmembrane region" description="Helical" evidence="4">
    <location>
        <begin position="196"/>
        <end position="218"/>
    </location>
</feature>
<feature type="transmembrane region" description="Helical" evidence="4">
    <location>
        <begin position="288"/>
        <end position="308"/>
    </location>
</feature>
<evidence type="ECO:0000259" key="5">
    <source>
        <dbReference type="PROSITE" id="PS50850"/>
    </source>
</evidence>
<feature type="transmembrane region" description="Helical" evidence="4">
    <location>
        <begin position="124"/>
        <end position="145"/>
    </location>
</feature>
<dbReference type="PANTHER" id="PTHR23523">
    <property type="match status" value="1"/>
</dbReference>
<accession>A0A2U1SQ87</accession>
<feature type="domain" description="Major facilitator superfamily (MFS) profile" evidence="5">
    <location>
        <begin position="1"/>
        <end position="375"/>
    </location>
</feature>
<proteinExistence type="predicted"/>
<dbReference type="OrthoDB" id="5758872at2"/>
<sequence>MIAILCLALNLRPVMAGLGPILDIIEKSAGLSSAQAGLLTTLPVFLMGVGAFAGRRLTRLLGAKTGVAIGIAVISLACASRSEWNDAAGMLSTAAAAGLGVAIVQALLPGFVKGRFGQGAGRIMGLYTTGIMSGAALAAATAAGLERDFGLPAALGVWSVPAFIATLVWLLLPFPAREAGGGVSQTTEPLWRHGRAWTLMLFFGVGTGAFTLVLAWLPPYYTSLGQSRAYSGYLLAGVTLAEVAASLAVSAFIARFPDRRGPLFVVLTSITAGLICVAVAPLSLAWPAAMLLGLGLGALFPLSLIVTLDHVDDPARAGELAAFVQGGGYIIASLTPFAAGAIRDRFADLAGAWEAMAVGVFLTIAIAMRFSPQSRLSDGRRGPTAR</sequence>
<evidence type="ECO:0000313" key="6">
    <source>
        <dbReference type="EMBL" id="PWB93776.1"/>
    </source>
</evidence>
<keyword evidence="2 4" id="KW-1133">Transmembrane helix</keyword>
<evidence type="ECO:0000256" key="1">
    <source>
        <dbReference type="ARBA" id="ARBA00022692"/>
    </source>
</evidence>
<reference evidence="6 7" key="1">
    <citation type="journal article" date="2018" name="Appl. Microbiol. Biotechnol.">
        <title>Co-cultivation of the strictly anaerobic methanogen Methanosarcina barkeri with aerobic methanotrophs in an oxygen-limited membrane bioreactor.</title>
        <authorList>
            <person name="In 't Zandt M.H."/>
            <person name="van den Bosch T.J.M."/>
            <person name="Rijkers R."/>
            <person name="van Kessel M.A.H.J."/>
            <person name="Jetten M.S.M."/>
            <person name="Welte C.U."/>
        </authorList>
    </citation>
    <scope>NUCLEOTIDE SEQUENCE [LARGE SCALE GENOMIC DNA]</scope>
    <source>
        <strain evidence="6 7">DSM 17706</strain>
    </source>
</reference>
<dbReference type="Gene3D" id="1.20.1250.20">
    <property type="entry name" value="MFS general substrate transporter like domains"/>
    <property type="match status" value="2"/>
</dbReference>
<feature type="transmembrane region" description="Helical" evidence="4">
    <location>
        <begin position="351"/>
        <end position="371"/>
    </location>
</feature>
<feature type="transmembrane region" description="Helical" evidence="4">
    <location>
        <begin position="151"/>
        <end position="175"/>
    </location>
</feature>
<feature type="transmembrane region" description="Helical" evidence="4">
    <location>
        <begin position="320"/>
        <end position="339"/>
    </location>
</feature>
<dbReference type="SUPFAM" id="SSF103473">
    <property type="entry name" value="MFS general substrate transporter"/>
    <property type="match status" value="1"/>
</dbReference>
<evidence type="ECO:0000256" key="4">
    <source>
        <dbReference type="SAM" id="Phobius"/>
    </source>
</evidence>
<feature type="transmembrane region" description="Helical" evidence="4">
    <location>
        <begin position="230"/>
        <end position="254"/>
    </location>
</feature>
<dbReference type="GO" id="GO:0022857">
    <property type="term" value="F:transmembrane transporter activity"/>
    <property type="evidence" value="ECO:0007669"/>
    <property type="project" value="InterPro"/>
</dbReference>
<dbReference type="InterPro" id="IPR020846">
    <property type="entry name" value="MFS_dom"/>
</dbReference>
<evidence type="ECO:0000256" key="3">
    <source>
        <dbReference type="ARBA" id="ARBA00023136"/>
    </source>
</evidence>